<comment type="similarity">
    <text evidence="3">Belongs to the polyadenylate-binding protein type-1 family.</text>
</comment>
<dbReference type="Gene3D" id="1.10.1900.10">
    <property type="entry name" value="c-terminal domain of poly(a) binding protein"/>
    <property type="match status" value="2"/>
</dbReference>
<dbReference type="SMART" id="SM00361">
    <property type="entry name" value="RRM_1"/>
    <property type="match status" value="3"/>
</dbReference>
<feature type="domain" description="PABC" evidence="12">
    <location>
        <begin position="561"/>
        <end position="638"/>
    </location>
</feature>
<dbReference type="GO" id="GO:0005634">
    <property type="term" value="C:nucleus"/>
    <property type="evidence" value="ECO:0007669"/>
    <property type="project" value="UniProtKB-SubCell"/>
</dbReference>
<gene>
    <name evidence="13" type="ORF">Syun_015491</name>
</gene>
<keyword evidence="14" id="KW-1185">Reference proteome</keyword>
<evidence type="ECO:0000256" key="8">
    <source>
        <dbReference type="ARBA" id="ARBA00054110"/>
    </source>
</evidence>
<organism evidence="13 14">
    <name type="scientific">Stephania yunnanensis</name>
    <dbReference type="NCBI Taxonomy" id="152371"/>
    <lineage>
        <taxon>Eukaryota</taxon>
        <taxon>Viridiplantae</taxon>
        <taxon>Streptophyta</taxon>
        <taxon>Embryophyta</taxon>
        <taxon>Tracheophyta</taxon>
        <taxon>Spermatophyta</taxon>
        <taxon>Magnoliopsida</taxon>
        <taxon>Ranunculales</taxon>
        <taxon>Menispermaceae</taxon>
        <taxon>Menispermoideae</taxon>
        <taxon>Cissampelideae</taxon>
        <taxon>Stephania</taxon>
    </lineage>
</organism>
<dbReference type="SUPFAM" id="SSF54928">
    <property type="entry name" value="RNA-binding domain, RBD"/>
    <property type="match status" value="4"/>
</dbReference>
<dbReference type="Gene3D" id="3.30.70.330">
    <property type="match status" value="4"/>
</dbReference>
<dbReference type="Pfam" id="PF00658">
    <property type="entry name" value="MLLE"/>
    <property type="match status" value="2"/>
</dbReference>
<evidence type="ECO:0000256" key="7">
    <source>
        <dbReference type="ARBA" id="ARBA00023242"/>
    </source>
</evidence>
<dbReference type="InterPro" id="IPR035979">
    <property type="entry name" value="RBD_domain_sf"/>
</dbReference>
<feature type="domain" description="RRM" evidence="11">
    <location>
        <begin position="195"/>
        <end position="272"/>
    </location>
</feature>
<evidence type="ECO:0000256" key="10">
    <source>
        <dbReference type="SAM" id="MobiDB-lite"/>
    </source>
</evidence>
<dbReference type="AlphaFoldDB" id="A0AAP0JLA0"/>
<dbReference type="InterPro" id="IPR002004">
    <property type="entry name" value="PABP_HYD_C"/>
</dbReference>
<feature type="region of interest" description="Disordered" evidence="10">
    <location>
        <begin position="997"/>
        <end position="1020"/>
    </location>
</feature>
<feature type="compositionally biased region" description="Low complexity" evidence="10">
    <location>
        <begin position="20"/>
        <end position="30"/>
    </location>
</feature>
<dbReference type="GO" id="GO:0003723">
    <property type="term" value="F:RNA binding"/>
    <property type="evidence" value="ECO:0007669"/>
    <property type="project" value="UniProtKB-UniRule"/>
</dbReference>
<comment type="subcellular location">
    <subcellularLocation>
        <location evidence="2">Cytoplasm</location>
    </subcellularLocation>
    <subcellularLocation>
        <location evidence="1">Nucleus</location>
    </subcellularLocation>
</comment>
<sequence>MAAAALANLPHQLDPQPHLSDNNGNSGSSSAVTADHLHCSSLPGPNPESPNSAPVEAIHSTVQKKLDQTTQLKGTKTTLSSFLDLLNSKVGIGGNLFVKNLEESINNGKLYDMFCKYGTILSSKVAMSQDGKSKGYGFVQFDLEESAKSAIENMNGCTIEGKKMYNKYPVSVPNYVGKFVKKSDREVPSMDAHFTNLYMKNLDPDLTEEVLLEKFSEFGKVTSLLVSKDSDGNSKGFGFVNFESHDSAVKAMDAMNGTKIGSKDLYVGRAQKKAEREQMIRRQVEERKKEQLQKYEESKVFVKNVSDDVDDVELQEKFSKFGKVTSAKIMRDETGASKGFAFVCLSNPEEAYKAVSYFNGFILHGKPLYAAIAQKKEERKAFLQLQYSRQNPSIVEPSPAVDPPMYPPIYGSASPAMFSQYPLVPEVPYQHLGMKEGWNTYRSAAAATPGFQYATLPISAVKNNYCPQFYNPPQIYKQNKDHTAGFKPSQGDGLLTYVPPAQKPPLQQVNSFSELKFAPQEQPKYATTFGVPNTTYKMKNKYSTTPFSATSAHLFPACQGAKMTSNGVLTSVSQQQQKQILGDHIFPFVKNLKHKDAGKLTGMILEMDNTELLRLLDSPNALTAKVDEAAQMLKKHGKVRVTGKTASQPSRISADKESNVFVKNVSDDVDDVELQEKFSKFGKVTSAKIMRDETGASKGFAFVCLSNPEEAYKAVSHFNGFILHGKPLYATIAQKKEERKAFLQLQYSRQNPSIVEPSPAVDPPMYPPIYGSASPAIFSQYPLVPEVPYQHLGMKEGWNTYRSAAAATPGFQYATLPISAVKNNYCPQFYNPPQIYKQNKDHTAGFKPSQGDGLLTYVPPAQKPPLQQVNSFSELKFAPQEQPKYATTFGVPNTTYKMKNKYSTTPFSATSAHLFPACQGAKMTSNGVLTSVSQQQQKQILGDHIFPFVKNLKHKDAGKLTGMILEMDNTELLRLLDSPNALTAKVDEAAQMLKKHGKVRVTGKTASQPSRISADKVAVN</sequence>
<dbReference type="PROSITE" id="PS51309">
    <property type="entry name" value="PABC"/>
    <property type="match status" value="2"/>
</dbReference>
<evidence type="ECO:0000256" key="6">
    <source>
        <dbReference type="ARBA" id="ARBA00022884"/>
    </source>
</evidence>
<keyword evidence="5" id="KW-0677">Repeat</keyword>
<dbReference type="InterPro" id="IPR012677">
    <property type="entry name" value="Nucleotide-bd_a/b_plait_sf"/>
</dbReference>
<dbReference type="GO" id="GO:0005737">
    <property type="term" value="C:cytoplasm"/>
    <property type="evidence" value="ECO:0007669"/>
    <property type="project" value="UniProtKB-SubCell"/>
</dbReference>
<accession>A0AAP0JLA0</accession>
<evidence type="ECO:0000256" key="3">
    <source>
        <dbReference type="ARBA" id="ARBA00008557"/>
    </source>
</evidence>
<dbReference type="SMART" id="SM00360">
    <property type="entry name" value="RRM"/>
    <property type="match status" value="4"/>
</dbReference>
<feature type="domain" description="RRM" evidence="11">
    <location>
        <begin position="658"/>
        <end position="735"/>
    </location>
</feature>
<comment type="function">
    <text evidence="8">Binds the poly(A) tail of mRNA. Appears to be an important mediator of the multiple roles of the poly(A) tail in mRNA biogenesis, stability and translation.</text>
</comment>
<keyword evidence="4" id="KW-0963">Cytoplasm</keyword>
<proteinExistence type="inferred from homology"/>
<evidence type="ECO:0000256" key="1">
    <source>
        <dbReference type="ARBA" id="ARBA00004123"/>
    </source>
</evidence>
<evidence type="ECO:0000313" key="13">
    <source>
        <dbReference type="EMBL" id="KAK9136161.1"/>
    </source>
</evidence>
<dbReference type="SUPFAM" id="SSF63570">
    <property type="entry name" value="PABC (PABP) domain"/>
    <property type="match status" value="2"/>
</dbReference>
<dbReference type="Proteomes" id="UP001420932">
    <property type="component" value="Unassembled WGS sequence"/>
</dbReference>
<evidence type="ECO:0000256" key="5">
    <source>
        <dbReference type="ARBA" id="ARBA00022737"/>
    </source>
</evidence>
<feature type="domain" description="RRM" evidence="11">
    <location>
        <begin position="298"/>
        <end position="375"/>
    </location>
</feature>
<evidence type="ECO:0000313" key="14">
    <source>
        <dbReference type="Proteomes" id="UP001420932"/>
    </source>
</evidence>
<dbReference type="PANTHER" id="PTHR24012">
    <property type="entry name" value="RNA BINDING PROTEIN"/>
    <property type="match status" value="1"/>
</dbReference>
<evidence type="ECO:0000259" key="11">
    <source>
        <dbReference type="PROSITE" id="PS50102"/>
    </source>
</evidence>
<evidence type="ECO:0000256" key="9">
    <source>
        <dbReference type="PROSITE-ProRule" id="PRU00176"/>
    </source>
</evidence>
<dbReference type="FunFam" id="3.30.70.330:FF:000500">
    <property type="entry name" value="Polyadenylate-binding protein"/>
    <property type="match status" value="1"/>
</dbReference>
<dbReference type="InterPro" id="IPR003954">
    <property type="entry name" value="RRM_euk-type"/>
</dbReference>
<evidence type="ECO:0008006" key="15">
    <source>
        <dbReference type="Google" id="ProtNLM"/>
    </source>
</evidence>
<feature type="domain" description="PABC" evidence="12">
    <location>
        <begin position="921"/>
        <end position="998"/>
    </location>
</feature>
<dbReference type="CDD" id="cd12380">
    <property type="entry name" value="RRM3_I_PABPs"/>
    <property type="match status" value="1"/>
</dbReference>
<evidence type="ECO:0000259" key="12">
    <source>
        <dbReference type="PROSITE" id="PS51309"/>
    </source>
</evidence>
<keyword evidence="6 9" id="KW-0694">RNA-binding</keyword>
<evidence type="ECO:0000256" key="4">
    <source>
        <dbReference type="ARBA" id="ARBA00022490"/>
    </source>
</evidence>
<dbReference type="InterPro" id="IPR000504">
    <property type="entry name" value="RRM_dom"/>
</dbReference>
<dbReference type="Pfam" id="PF00076">
    <property type="entry name" value="RRM_1"/>
    <property type="match status" value="4"/>
</dbReference>
<feature type="domain" description="RRM" evidence="11">
    <location>
        <begin position="94"/>
        <end position="171"/>
    </location>
</feature>
<dbReference type="SMART" id="SM00517">
    <property type="entry name" value="PolyA"/>
    <property type="match status" value="2"/>
</dbReference>
<dbReference type="EMBL" id="JBBNAF010000006">
    <property type="protein sequence ID" value="KAK9136161.1"/>
    <property type="molecule type" value="Genomic_DNA"/>
</dbReference>
<dbReference type="PROSITE" id="PS50102">
    <property type="entry name" value="RRM"/>
    <property type="match status" value="4"/>
</dbReference>
<name>A0AAP0JLA0_9MAGN</name>
<protein>
    <recommendedName>
        <fullName evidence="15">Polyadenylate-binding protein</fullName>
    </recommendedName>
</protein>
<dbReference type="InterPro" id="IPR036053">
    <property type="entry name" value="PABP-dom"/>
</dbReference>
<feature type="region of interest" description="Disordered" evidence="10">
    <location>
        <begin position="1"/>
        <end position="54"/>
    </location>
</feature>
<reference evidence="13 14" key="1">
    <citation type="submission" date="2024-01" db="EMBL/GenBank/DDBJ databases">
        <title>Genome assemblies of Stephania.</title>
        <authorList>
            <person name="Yang L."/>
        </authorList>
    </citation>
    <scope>NUCLEOTIDE SEQUENCE [LARGE SCALE GENOMIC DNA]</scope>
    <source>
        <strain evidence="13">YNDBR</strain>
        <tissue evidence="13">Leaf</tissue>
    </source>
</reference>
<keyword evidence="7" id="KW-0539">Nucleus</keyword>
<comment type="caution">
    <text evidence="13">The sequence shown here is derived from an EMBL/GenBank/DDBJ whole genome shotgun (WGS) entry which is preliminary data.</text>
</comment>
<evidence type="ECO:0000256" key="2">
    <source>
        <dbReference type="ARBA" id="ARBA00004496"/>
    </source>
</evidence>